<evidence type="ECO:0000256" key="3">
    <source>
        <dbReference type="ARBA" id="ARBA00022471"/>
    </source>
</evidence>
<organism evidence="7 8">
    <name type="scientific">Camelina sativa</name>
    <name type="common">False flax</name>
    <name type="synonym">Myagrum sativum</name>
    <dbReference type="NCBI Taxonomy" id="90675"/>
    <lineage>
        <taxon>Eukaryota</taxon>
        <taxon>Viridiplantae</taxon>
        <taxon>Streptophyta</taxon>
        <taxon>Embryophyta</taxon>
        <taxon>Tracheophyta</taxon>
        <taxon>Spermatophyta</taxon>
        <taxon>Magnoliopsida</taxon>
        <taxon>eudicotyledons</taxon>
        <taxon>Gunneridae</taxon>
        <taxon>Pentapetalae</taxon>
        <taxon>rosids</taxon>
        <taxon>malvids</taxon>
        <taxon>Brassicales</taxon>
        <taxon>Brassicaceae</taxon>
        <taxon>Camelineae</taxon>
        <taxon>Camelina</taxon>
    </lineage>
</organism>
<name>A0ABM0Y456_CAMSA</name>
<dbReference type="GeneID" id="104772226"/>
<dbReference type="Proteomes" id="UP000694864">
    <property type="component" value="Chromosome 20"/>
</dbReference>
<dbReference type="Pfam" id="PF05938">
    <property type="entry name" value="Self-incomp_S1"/>
    <property type="match status" value="1"/>
</dbReference>
<proteinExistence type="inferred from homology"/>
<reference evidence="8" key="2">
    <citation type="submission" date="2025-08" db="UniProtKB">
        <authorList>
            <consortium name="RefSeq"/>
        </authorList>
    </citation>
    <scope>IDENTIFICATION</scope>
    <source>
        <tissue evidence="8">Leaf</tissue>
    </source>
</reference>
<dbReference type="InterPro" id="IPR010264">
    <property type="entry name" value="Self-incomp_S1"/>
</dbReference>
<evidence type="ECO:0000256" key="2">
    <source>
        <dbReference type="ARBA" id="ARBA00005581"/>
    </source>
</evidence>
<keyword evidence="7" id="KW-1185">Reference proteome</keyword>
<evidence type="ECO:0000256" key="5">
    <source>
        <dbReference type="ARBA" id="ARBA00022729"/>
    </source>
</evidence>
<evidence type="ECO:0000256" key="4">
    <source>
        <dbReference type="ARBA" id="ARBA00022525"/>
    </source>
</evidence>
<evidence type="ECO:0000256" key="1">
    <source>
        <dbReference type="ARBA" id="ARBA00004613"/>
    </source>
</evidence>
<feature type="chain" id="PRO_5044953335" description="S-protein homolog" evidence="6">
    <location>
        <begin position="24"/>
        <end position="157"/>
    </location>
</feature>
<evidence type="ECO:0000256" key="6">
    <source>
        <dbReference type="RuleBase" id="RU367044"/>
    </source>
</evidence>
<accession>A0ABM0Y456</accession>
<dbReference type="RefSeq" id="XP_010495164.1">
    <property type="nucleotide sequence ID" value="XM_010496862.1"/>
</dbReference>
<comment type="similarity">
    <text evidence="2 6">Belongs to the plant self-incompatibility (S1) protein family.</text>
</comment>
<sequence length="157" mass="18126">MTIAQKTKVHVLVISLLVQIALSKVETSSSHYDVNWSTIKSMVRITNRLGDGSTLKLHCKSSDDDLGLHVLAPNSFWSFKFTPKVLFGSTLFFCQFTWLPGQFKWFDIYDDDRDGVRRGIPCIYCFWDITKEGPCRFSEKDHAFNICYDWNGKRIGE</sequence>
<keyword evidence="5 6" id="KW-0732">Signal</keyword>
<protein>
    <recommendedName>
        <fullName evidence="6">S-protein homolog</fullName>
    </recommendedName>
</protein>
<reference evidence="7" key="1">
    <citation type="journal article" date="2014" name="Nat. Commun.">
        <title>The emerging biofuel crop Camelina sativa retains a highly undifferentiated hexaploid genome structure.</title>
        <authorList>
            <person name="Kagale S."/>
            <person name="Koh C."/>
            <person name="Nixon J."/>
            <person name="Bollina V."/>
            <person name="Clarke W.E."/>
            <person name="Tuteja R."/>
            <person name="Spillane C."/>
            <person name="Robinson S.J."/>
            <person name="Links M.G."/>
            <person name="Clarke C."/>
            <person name="Higgins E.E."/>
            <person name="Huebert T."/>
            <person name="Sharpe A.G."/>
            <person name="Parkin I.A."/>
        </authorList>
    </citation>
    <scope>NUCLEOTIDE SEQUENCE [LARGE SCALE GENOMIC DNA]</scope>
    <source>
        <strain evidence="7">cv. DH55</strain>
    </source>
</reference>
<dbReference type="PANTHER" id="PTHR31232:SF43">
    <property type="entry name" value="S-PROTEIN HOMOLOG 29-RELATED"/>
    <property type="match status" value="1"/>
</dbReference>
<keyword evidence="4 6" id="KW-0964">Secreted</keyword>
<evidence type="ECO:0000313" key="8">
    <source>
        <dbReference type="RefSeq" id="XP_010495164.1"/>
    </source>
</evidence>
<feature type="signal peptide" evidence="6">
    <location>
        <begin position="1"/>
        <end position="23"/>
    </location>
</feature>
<keyword evidence="3 6" id="KW-0713">Self-incompatibility</keyword>
<gene>
    <name evidence="8" type="primary">LOC104772226</name>
</gene>
<comment type="subcellular location">
    <subcellularLocation>
        <location evidence="1 6">Secreted</location>
    </subcellularLocation>
</comment>
<dbReference type="PANTHER" id="PTHR31232">
    <property type="match status" value="1"/>
</dbReference>
<evidence type="ECO:0000313" key="7">
    <source>
        <dbReference type="Proteomes" id="UP000694864"/>
    </source>
</evidence>